<evidence type="ECO:0000256" key="1">
    <source>
        <dbReference type="SAM" id="Phobius"/>
    </source>
</evidence>
<keyword evidence="3" id="KW-1185">Reference proteome</keyword>
<accession>A0ABQ3WZR8</accession>
<reference evidence="2 3" key="1">
    <citation type="submission" date="2021-01" db="EMBL/GenBank/DDBJ databases">
        <title>Whole genome shotgun sequence of Actinoplanes couchii NBRC 106145.</title>
        <authorList>
            <person name="Komaki H."/>
            <person name="Tamura T."/>
        </authorList>
    </citation>
    <scope>NUCLEOTIDE SEQUENCE [LARGE SCALE GENOMIC DNA]</scope>
    <source>
        <strain evidence="2 3">NBRC 106145</strain>
    </source>
</reference>
<keyword evidence="1" id="KW-0472">Membrane</keyword>
<comment type="caution">
    <text evidence="2">The sequence shown here is derived from an EMBL/GenBank/DDBJ whole genome shotgun (WGS) entry which is preliminary data.</text>
</comment>
<feature type="transmembrane region" description="Helical" evidence="1">
    <location>
        <begin position="145"/>
        <end position="165"/>
    </location>
</feature>
<dbReference type="EMBL" id="BOMG01000003">
    <property type="protein sequence ID" value="GID51645.1"/>
    <property type="molecule type" value="Genomic_DNA"/>
</dbReference>
<keyword evidence="1" id="KW-1133">Transmembrane helix</keyword>
<keyword evidence="1" id="KW-0812">Transmembrane</keyword>
<feature type="transmembrane region" description="Helical" evidence="1">
    <location>
        <begin position="171"/>
        <end position="197"/>
    </location>
</feature>
<organism evidence="2 3">
    <name type="scientific">Actinoplanes couchii</name>
    <dbReference type="NCBI Taxonomy" id="403638"/>
    <lineage>
        <taxon>Bacteria</taxon>
        <taxon>Bacillati</taxon>
        <taxon>Actinomycetota</taxon>
        <taxon>Actinomycetes</taxon>
        <taxon>Micromonosporales</taxon>
        <taxon>Micromonosporaceae</taxon>
        <taxon>Actinoplanes</taxon>
    </lineage>
</organism>
<name>A0ABQ3WZR8_9ACTN</name>
<sequence length="231" mass="24180">MVVQKIYDLLNELDRKVNELQRSIDDKLPHLPGFLADRVSAAWNGFCDMLGELFASIGDWLSRAGSPGAVTDTADDWVTKVGGPVSGQATVADIARLKTDNEWKGDAAKAYADMMPLHKDILNAVKGFADNTATALNSVATGITIFWVGIGAALAELLLGIAGAIGASGTIIGLPAAPVIAGSAVVFALATMGGVAFELNRRATDANTDLLKVLNDRGKLVGGRWPSTFTL</sequence>
<evidence type="ECO:0008006" key="4">
    <source>
        <dbReference type="Google" id="ProtNLM"/>
    </source>
</evidence>
<protein>
    <recommendedName>
        <fullName evidence="4">WXG100 family type VII secretion target</fullName>
    </recommendedName>
</protein>
<dbReference type="Proteomes" id="UP000612282">
    <property type="component" value="Unassembled WGS sequence"/>
</dbReference>
<evidence type="ECO:0000313" key="3">
    <source>
        <dbReference type="Proteomes" id="UP000612282"/>
    </source>
</evidence>
<dbReference type="RefSeq" id="WP_203792365.1">
    <property type="nucleotide sequence ID" value="NZ_BAAAQE010000090.1"/>
</dbReference>
<proteinExistence type="predicted"/>
<gene>
    <name evidence="2" type="ORF">Aco03nite_000490</name>
</gene>
<evidence type="ECO:0000313" key="2">
    <source>
        <dbReference type="EMBL" id="GID51645.1"/>
    </source>
</evidence>